<evidence type="ECO:0000313" key="3">
    <source>
        <dbReference type="EMBL" id="GAT01493.1"/>
    </source>
</evidence>
<evidence type="ECO:0000259" key="2">
    <source>
        <dbReference type="Pfam" id="PF18879"/>
    </source>
</evidence>
<proteinExistence type="predicted"/>
<dbReference type="Pfam" id="PF18879">
    <property type="entry name" value="EspA_EspE"/>
    <property type="match status" value="1"/>
</dbReference>
<dbReference type="InterPro" id="IPR043796">
    <property type="entry name" value="ESX-1_EspA/EspE-like"/>
</dbReference>
<evidence type="ECO:0000313" key="4">
    <source>
        <dbReference type="Proteomes" id="UP000069705"/>
    </source>
</evidence>
<reference evidence="3 4" key="1">
    <citation type="journal article" date="2016" name="Genome Announc.">
        <title>Draft Genome Sequences of Five Rapidly Growing Mycobacterium Species, M. thermoresistibile, M. fortuitum subsp. acetamidolyticum, M. canariasense, M. brisbanense, and M. novocastrense.</title>
        <authorList>
            <person name="Katahira K."/>
            <person name="Ogura Y."/>
            <person name="Gotoh Y."/>
            <person name="Hayashi T."/>
        </authorList>
    </citation>
    <scope>NUCLEOTIDE SEQUENCE [LARGE SCALE GENOMIC DNA]</scope>
    <source>
        <strain evidence="3 4">JCM6368</strain>
    </source>
</reference>
<name>A0A117IDR2_MYCFO</name>
<organism evidence="3 4">
    <name type="scientific">Mycolicibacterium fortuitum subsp. acetamidolyticum</name>
    <dbReference type="NCBI Taxonomy" id="144550"/>
    <lineage>
        <taxon>Bacteria</taxon>
        <taxon>Bacillati</taxon>
        <taxon>Actinomycetota</taxon>
        <taxon>Actinomycetes</taxon>
        <taxon>Mycobacteriales</taxon>
        <taxon>Mycobacteriaceae</taxon>
        <taxon>Mycolicibacterium</taxon>
    </lineage>
</organism>
<protein>
    <recommendedName>
        <fullName evidence="2">ESX-1 secretion-associated protein EspA/EspE-like domain-containing protein</fullName>
    </recommendedName>
</protein>
<dbReference type="Proteomes" id="UP000069705">
    <property type="component" value="Unassembled WGS sequence"/>
</dbReference>
<feature type="region of interest" description="Disordered" evidence="1">
    <location>
        <begin position="159"/>
        <end position="201"/>
    </location>
</feature>
<comment type="caution">
    <text evidence="3">The sequence shown here is derived from an EMBL/GenBank/DDBJ whole genome shotgun (WGS) entry which is preliminary data.</text>
</comment>
<feature type="compositionally biased region" description="Basic and acidic residues" evidence="1">
    <location>
        <begin position="411"/>
        <end position="425"/>
    </location>
</feature>
<sequence length="425" mass="45391">MSAIDAFYSTWSRARETFGAGVPQDGSQFGDGSRLRQMQSTIESAAPDDRWQGTASQAYAAKNAEHAAVYGKLADLDQRMAAEVTRAAGVVSAGRQSLDQIHAWVTNAAASVPTGESGERAKLVIANRGISQVNDVIGQSNSEMAAIGDRIQSLGREYEEIGGPKQGGPNSGDKPKGTEIPGPKPPPEPDEGQAPHGSQPWYSRADDVAFKELAEKAADAAEARGWTNAARHLRHYLDNSGEDLVIDPDQLQRDVPKIQQQTDDIVNAEVQRIAAEAAATGNYGTPVPFQSEWQGPYIKQEDNPDWFYAMGGIQQSVTGVVTVNPPAVPGGEPTVSVDYQTHVFDRYNWDGTKSTTIPIPGTDGITITDARMGALHTAGIAQEYNITGTGSVFHYDGALPSNAPIDLPDAPDNRDGTRSDPGRPQ</sequence>
<feature type="region of interest" description="Disordered" evidence="1">
    <location>
        <begin position="400"/>
        <end position="425"/>
    </location>
</feature>
<dbReference type="EMBL" id="BCSZ01000013">
    <property type="protein sequence ID" value="GAT01493.1"/>
    <property type="molecule type" value="Genomic_DNA"/>
</dbReference>
<accession>A0A117IDR2</accession>
<dbReference type="AlphaFoldDB" id="A0A117IDR2"/>
<feature type="domain" description="ESX-1 secretion-associated protein EspA/EspE-like" evidence="2">
    <location>
        <begin position="18"/>
        <end position="99"/>
    </location>
</feature>
<evidence type="ECO:0000256" key="1">
    <source>
        <dbReference type="SAM" id="MobiDB-lite"/>
    </source>
</evidence>
<reference evidence="4" key="2">
    <citation type="submission" date="2016-02" db="EMBL/GenBank/DDBJ databases">
        <title>Draft genome sequence of five rapidly growing Mycobacterium species.</title>
        <authorList>
            <person name="Katahira K."/>
            <person name="Gotou Y."/>
            <person name="Iida K."/>
            <person name="Ogura Y."/>
            <person name="Hayashi T."/>
        </authorList>
    </citation>
    <scope>NUCLEOTIDE SEQUENCE [LARGE SCALE GENOMIC DNA]</scope>
    <source>
        <strain evidence="4">JCM6368</strain>
    </source>
</reference>
<gene>
    <name evidence="3" type="ORF">RMCFA_1607</name>
</gene>